<dbReference type="AlphaFoldDB" id="A0A316V394"/>
<feature type="compositionally biased region" description="Polar residues" evidence="1">
    <location>
        <begin position="191"/>
        <end position="202"/>
    </location>
</feature>
<keyword evidence="4" id="KW-1185">Reference proteome</keyword>
<gene>
    <name evidence="3" type="ORF">FA14DRAFT_181948</name>
</gene>
<dbReference type="GeneID" id="37022946"/>
<feature type="compositionally biased region" description="Basic and acidic residues" evidence="1">
    <location>
        <begin position="277"/>
        <end position="292"/>
    </location>
</feature>
<feature type="compositionally biased region" description="Basic and acidic residues" evidence="1">
    <location>
        <begin position="241"/>
        <end position="258"/>
    </location>
</feature>
<name>A0A316V394_9BASI</name>
<organism evidence="3 4">
    <name type="scientific">Meira miltonrushii</name>
    <dbReference type="NCBI Taxonomy" id="1280837"/>
    <lineage>
        <taxon>Eukaryota</taxon>
        <taxon>Fungi</taxon>
        <taxon>Dikarya</taxon>
        <taxon>Basidiomycota</taxon>
        <taxon>Ustilaginomycotina</taxon>
        <taxon>Exobasidiomycetes</taxon>
        <taxon>Exobasidiales</taxon>
        <taxon>Brachybasidiaceae</taxon>
        <taxon>Meira</taxon>
    </lineage>
</organism>
<accession>A0A316V394</accession>
<evidence type="ECO:0000313" key="3">
    <source>
        <dbReference type="EMBL" id="PWN32029.1"/>
    </source>
</evidence>
<feature type="signal peptide" evidence="2">
    <location>
        <begin position="1"/>
        <end position="21"/>
    </location>
</feature>
<feature type="region of interest" description="Disordered" evidence="1">
    <location>
        <begin position="152"/>
        <end position="174"/>
    </location>
</feature>
<feature type="compositionally biased region" description="Basic and acidic residues" evidence="1">
    <location>
        <begin position="152"/>
        <end position="162"/>
    </location>
</feature>
<feature type="region of interest" description="Disordered" evidence="1">
    <location>
        <begin position="191"/>
        <end position="310"/>
    </location>
</feature>
<reference evidence="3 4" key="1">
    <citation type="journal article" date="2018" name="Mol. Biol. Evol.">
        <title>Broad Genomic Sampling Reveals a Smut Pathogenic Ancestry of the Fungal Clade Ustilaginomycotina.</title>
        <authorList>
            <person name="Kijpornyongpan T."/>
            <person name="Mondo S.J."/>
            <person name="Barry K."/>
            <person name="Sandor L."/>
            <person name="Lee J."/>
            <person name="Lipzen A."/>
            <person name="Pangilinan J."/>
            <person name="LaButti K."/>
            <person name="Hainaut M."/>
            <person name="Henrissat B."/>
            <person name="Grigoriev I.V."/>
            <person name="Spatafora J.W."/>
            <person name="Aime M.C."/>
        </authorList>
    </citation>
    <scope>NUCLEOTIDE SEQUENCE [LARGE SCALE GENOMIC DNA]</scope>
    <source>
        <strain evidence="3 4">MCA 3882</strain>
    </source>
</reference>
<feature type="chain" id="PRO_5016245226" evidence="2">
    <location>
        <begin position="22"/>
        <end position="310"/>
    </location>
</feature>
<dbReference type="RefSeq" id="XP_025352331.1">
    <property type="nucleotide sequence ID" value="XM_025501165.1"/>
</dbReference>
<evidence type="ECO:0000256" key="1">
    <source>
        <dbReference type="SAM" id="MobiDB-lite"/>
    </source>
</evidence>
<dbReference type="InParanoid" id="A0A316V394"/>
<proteinExistence type="predicted"/>
<evidence type="ECO:0000256" key="2">
    <source>
        <dbReference type="SAM" id="SignalP"/>
    </source>
</evidence>
<dbReference type="EMBL" id="KZ819606">
    <property type="protein sequence ID" value="PWN32029.1"/>
    <property type="molecule type" value="Genomic_DNA"/>
</dbReference>
<dbReference type="Proteomes" id="UP000245771">
    <property type="component" value="Unassembled WGS sequence"/>
</dbReference>
<sequence>MFVLSFHFVLISVVLAVIVLAQSPGHSPAHSPTSTDFDWKALLNDEAIQLADTSSPVIPERLSSDDAQPKIALEPYRKKQKLKTADIKAYKKQWQEKEKKRIKALPQHEQDAIKEIDRIKAKQLRARSIKKFGFTSEKAAHLSKLRELVRNGKATVEQREQRSPSPSEIDWNGLTAISTSPIRIEDYLSPLGSSEVSPAGSTNHRESPTGMSNSRSSSLTEDAFRPKKAAFDRKEFRKLRYQNDKARLDTLPPEEQRKKTAHLHQLRQLVNNGQATDEQKEHLKNEKAIANEKKRKWRAQARKNRVQRPS</sequence>
<feature type="compositionally biased region" description="Polar residues" evidence="1">
    <location>
        <begin position="209"/>
        <end position="220"/>
    </location>
</feature>
<evidence type="ECO:0000313" key="4">
    <source>
        <dbReference type="Proteomes" id="UP000245771"/>
    </source>
</evidence>
<protein>
    <submittedName>
        <fullName evidence="3">Uncharacterized protein</fullName>
    </submittedName>
</protein>
<keyword evidence="2" id="KW-0732">Signal</keyword>
<feature type="compositionally biased region" description="Basic and acidic residues" evidence="1">
    <location>
        <begin position="222"/>
        <end position="235"/>
    </location>
</feature>
<feature type="compositionally biased region" description="Basic residues" evidence="1">
    <location>
        <begin position="293"/>
        <end position="310"/>
    </location>
</feature>